<name>A0A9P8ZUD7_9PEZI</name>
<protein>
    <recommendedName>
        <fullName evidence="2">Zn(2)-C6 fungal-type domain-containing protein</fullName>
    </recommendedName>
</protein>
<gene>
    <name evidence="3" type="ORF">BKA67DRAFT_579218</name>
</gene>
<dbReference type="AlphaFoldDB" id="A0A9P8ZUD7"/>
<keyword evidence="1" id="KW-0539">Nucleus</keyword>
<dbReference type="InterPro" id="IPR001138">
    <property type="entry name" value="Zn2Cys6_DnaBD"/>
</dbReference>
<dbReference type="InterPro" id="IPR053175">
    <property type="entry name" value="DHMBA_Reg_Transcription_Factor"/>
</dbReference>
<proteinExistence type="predicted"/>
<sequence>MVNRGRPSRDCQPCKIRKLRCDLQRGRCGQCCRASIACFGWPDPDVLIIRDETMSTQRKVLARANIRAIGTSHRRQSPELSSGASVPRYISIASSSSAPTPISDPHGIQAFSFEEEPQLQETTFSASKGVGRVAYEERSIPTSLSFSWEVRARSAFFSYYIFGFSRSHDALTHLYTASSATSVLSAAVDAAALAFLAKHHQVPGYVPINPAPGSSELIRLTSSSYITAIKLMSAIVDTALAPQVGAFSGKRNGAAFEDATFQAVLLLDLCEKLACVTLRPDGKRISHDHTNNSNSSGSRPWLSHLRGALDLVRVRGLKGRYSSSTARRLTARLVMTLVISCGVSGVHVPQELEELRMGLLPYLSTPPLSEDPGNSSIWNKDEAKVEPKFAVTSLVVGVVNLAADIQQGSLPPGDLIRRSNELDNGFMDLESELPSSWQFERKFSESGFPVVYAGYYDIYTDHFVTQVRNVIRSMRLLLFELMWKRCPDQKNVDDYQTEISEVVDGLCGDICAAVPQFVWLQARSENCVPFTPLQLLQCYTLLSPLYIAGKLSTHVTMRAWIISTLHYMADSGGLMAAKSVAEILETHDDVSYWQVYAMLGSYAFAA</sequence>
<dbReference type="GO" id="GO:0000981">
    <property type="term" value="F:DNA-binding transcription factor activity, RNA polymerase II-specific"/>
    <property type="evidence" value="ECO:0007669"/>
    <property type="project" value="InterPro"/>
</dbReference>
<keyword evidence="4" id="KW-1185">Reference proteome</keyword>
<evidence type="ECO:0000259" key="2">
    <source>
        <dbReference type="PROSITE" id="PS50048"/>
    </source>
</evidence>
<accession>A0A9P8ZUD7</accession>
<dbReference type="GeneID" id="70132641"/>
<dbReference type="PANTHER" id="PTHR38791:SF1">
    <property type="entry name" value="TRANSCRIPTION FACTOR, PUTATIVE-RELATED"/>
    <property type="match status" value="1"/>
</dbReference>
<dbReference type="RefSeq" id="XP_045954531.1">
    <property type="nucleotide sequence ID" value="XM_046103750.1"/>
</dbReference>
<evidence type="ECO:0000256" key="1">
    <source>
        <dbReference type="ARBA" id="ARBA00023242"/>
    </source>
</evidence>
<dbReference type="GO" id="GO:0008270">
    <property type="term" value="F:zinc ion binding"/>
    <property type="evidence" value="ECO:0007669"/>
    <property type="project" value="InterPro"/>
</dbReference>
<dbReference type="PANTHER" id="PTHR38791">
    <property type="entry name" value="ZN(II)2CYS6 TRANSCRIPTION FACTOR (EUROFUNG)-RELATED-RELATED"/>
    <property type="match status" value="1"/>
</dbReference>
<dbReference type="InterPro" id="IPR036864">
    <property type="entry name" value="Zn2-C6_fun-type_DNA-bd_sf"/>
</dbReference>
<dbReference type="EMBL" id="JAGPXC010000008">
    <property type="protein sequence ID" value="KAH6648019.1"/>
    <property type="molecule type" value="Genomic_DNA"/>
</dbReference>
<dbReference type="OrthoDB" id="5429770at2759"/>
<evidence type="ECO:0000313" key="3">
    <source>
        <dbReference type="EMBL" id="KAH6648019.1"/>
    </source>
</evidence>
<feature type="domain" description="Zn(2)-C6 fungal-type" evidence="2">
    <location>
        <begin position="10"/>
        <end position="38"/>
    </location>
</feature>
<dbReference type="PROSITE" id="PS50048">
    <property type="entry name" value="ZN2_CY6_FUNGAL_2"/>
    <property type="match status" value="1"/>
</dbReference>
<evidence type="ECO:0000313" key="4">
    <source>
        <dbReference type="Proteomes" id="UP000758603"/>
    </source>
</evidence>
<dbReference type="SUPFAM" id="SSF57701">
    <property type="entry name" value="Zn2/Cys6 DNA-binding domain"/>
    <property type="match status" value="1"/>
</dbReference>
<organism evidence="3 4">
    <name type="scientific">Truncatella angustata</name>
    <dbReference type="NCBI Taxonomy" id="152316"/>
    <lineage>
        <taxon>Eukaryota</taxon>
        <taxon>Fungi</taxon>
        <taxon>Dikarya</taxon>
        <taxon>Ascomycota</taxon>
        <taxon>Pezizomycotina</taxon>
        <taxon>Sordariomycetes</taxon>
        <taxon>Xylariomycetidae</taxon>
        <taxon>Amphisphaeriales</taxon>
        <taxon>Sporocadaceae</taxon>
        <taxon>Truncatella</taxon>
    </lineage>
</organism>
<dbReference type="Proteomes" id="UP000758603">
    <property type="component" value="Unassembled WGS sequence"/>
</dbReference>
<reference evidence="3" key="1">
    <citation type="journal article" date="2021" name="Nat. Commun.">
        <title>Genetic determinants of endophytism in the Arabidopsis root mycobiome.</title>
        <authorList>
            <person name="Mesny F."/>
            <person name="Miyauchi S."/>
            <person name="Thiergart T."/>
            <person name="Pickel B."/>
            <person name="Atanasova L."/>
            <person name="Karlsson M."/>
            <person name="Huettel B."/>
            <person name="Barry K.W."/>
            <person name="Haridas S."/>
            <person name="Chen C."/>
            <person name="Bauer D."/>
            <person name="Andreopoulos W."/>
            <person name="Pangilinan J."/>
            <person name="LaButti K."/>
            <person name="Riley R."/>
            <person name="Lipzen A."/>
            <person name="Clum A."/>
            <person name="Drula E."/>
            <person name="Henrissat B."/>
            <person name="Kohler A."/>
            <person name="Grigoriev I.V."/>
            <person name="Martin F.M."/>
            <person name="Hacquard S."/>
        </authorList>
    </citation>
    <scope>NUCLEOTIDE SEQUENCE</scope>
    <source>
        <strain evidence="3">MPI-SDFR-AT-0073</strain>
    </source>
</reference>
<comment type="caution">
    <text evidence="3">The sequence shown here is derived from an EMBL/GenBank/DDBJ whole genome shotgun (WGS) entry which is preliminary data.</text>
</comment>